<dbReference type="OrthoDB" id="7840273at2"/>
<protein>
    <recommendedName>
        <fullName evidence="3">Phosphoadenosine phosphosulfate reductase</fullName>
    </recommendedName>
</protein>
<evidence type="ECO:0000313" key="2">
    <source>
        <dbReference type="Proteomes" id="UP000186997"/>
    </source>
</evidence>
<dbReference type="EMBL" id="FTPR01000001">
    <property type="protein sequence ID" value="SIT76508.1"/>
    <property type="molecule type" value="Genomic_DNA"/>
</dbReference>
<gene>
    <name evidence="1" type="ORF">SAMN05421665_0386</name>
</gene>
<keyword evidence="2" id="KW-1185">Reference proteome</keyword>
<organism evidence="1 2">
    <name type="scientific">Yoonia rosea</name>
    <dbReference type="NCBI Taxonomy" id="287098"/>
    <lineage>
        <taxon>Bacteria</taxon>
        <taxon>Pseudomonadati</taxon>
        <taxon>Pseudomonadota</taxon>
        <taxon>Alphaproteobacteria</taxon>
        <taxon>Rhodobacterales</taxon>
        <taxon>Paracoccaceae</taxon>
        <taxon>Yoonia</taxon>
    </lineage>
</organism>
<dbReference type="AlphaFoldDB" id="A0A1R3WF09"/>
<dbReference type="Proteomes" id="UP000186997">
    <property type="component" value="Unassembled WGS sequence"/>
</dbReference>
<name>A0A1R3WF09_9RHOB</name>
<sequence>MNDRQLAIDINLTDLSANDWLGRLDDFCEDHGFFEQLGREHCAGFLEAGNKLLVTFENAQLVRENNLDAEPRGFAYTRHEGWSLLSLFSFKDGWFRDHHVYDFFDRLVDAGFFDQFEKMIFHGGGGGASYAAAAYSVTAPGATVIALRPQATLDAELAGWDPRYKHARKKSFNDRYGYAPEMIDAADKVFIAFDPFQRLDACHAALFRRPQVTALPCPLLGDDLDQAFDRMGIHDVIIKLAMDDMLDRRRFTRLLRARRYDPTYVRALVRRLIVTGHPRLALIVCEYMIRRGHKAFFIDKREELTPTEDIHT</sequence>
<dbReference type="STRING" id="287098.SAMN05421665_0386"/>
<dbReference type="RefSeq" id="WP_055292444.1">
    <property type="nucleotide sequence ID" value="NZ_FTPR01000001.1"/>
</dbReference>
<proteinExistence type="predicted"/>
<evidence type="ECO:0008006" key="3">
    <source>
        <dbReference type="Google" id="ProtNLM"/>
    </source>
</evidence>
<reference evidence="2" key="1">
    <citation type="submission" date="2017-01" db="EMBL/GenBank/DDBJ databases">
        <authorList>
            <person name="Varghese N."/>
            <person name="Submissions S."/>
        </authorList>
    </citation>
    <scope>NUCLEOTIDE SEQUENCE [LARGE SCALE GENOMIC DNA]</scope>
    <source>
        <strain evidence="2">DSM 29591</strain>
    </source>
</reference>
<accession>A0A1R3WF09</accession>
<evidence type="ECO:0000313" key="1">
    <source>
        <dbReference type="EMBL" id="SIT76508.1"/>
    </source>
</evidence>